<dbReference type="PRINTS" id="PR00979">
    <property type="entry name" value="TAFAZZIN"/>
</dbReference>
<protein>
    <recommendedName>
        <fullName evidence="13">Tafazzin family protein</fullName>
    </recommendedName>
</protein>
<comment type="similarity">
    <text evidence="2 13">Belongs to the taffazin family.</text>
</comment>
<evidence type="ECO:0000256" key="4">
    <source>
        <dbReference type="ARBA" id="ARBA00022787"/>
    </source>
</evidence>
<keyword evidence="6" id="KW-0443">Lipid metabolism</keyword>
<comment type="subcellular location">
    <subcellularLocation>
        <location evidence="1">Mitochondrion inner membrane</location>
        <topology evidence="1">Peripheral membrane protein</topology>
        <orientation evidence="1">Intermembrane side</orientation>
    </subcellularLocation>
    <subcellularLocation>
        <location evidence="10">Mitochondrion outer membrane</location>
        <topology evidence="10">Peripheral membrane protein</topology>
        <orientation evidence="10">Intermembrane side</orientation>
    </subcellularLocation>
</comment>
<accession>A0AA85K5R9</accession>
<proteinExistence type="inferred from homology"/>
<evidence type="ECO:0000256" key="5">
    <source>
        <dbReference type="ARBA" id="ARBA00022792"/>
    </source>
</evidence>
<dbReference type="SMART" id="SM00563">
    <property type="entry name" value="PlsC"/>
    <property type="match status" value="1"/>
</dbReference>
<keyword evidence="8" id="KW-0472">Membrane</keyword>
<evidence type="ECO:0000256" key="3">
    <source>
        <dbReference type="ARBA" id="ARBA00022679"/>
    </source>
</evidence>
<keyword evidence="7" id="KW-0496">Mitochondrion</keyword>
<feature type="domain" description="Phospholipid/glycerol acyltransferase" evidence="14">
    <location>
        <begin position="92"/>
        <end position="235"/>
    </location>
</feature>
<evidence type="ECO:0000256" key="1">
    <source>
        <dbReference type="ARBA" id="ARBA00004137"/>
    </source>
</evidence>
<evidence type="ECO:0000256" key="2">
    <source>
        <dbReference type="ARBA" id="ARBA00010524"/>
    </source>
</evidence>
<dbReference type="PANTHER" id="PTHR12497:SF0">
    <property type="entry name" value="TAFAZZIN"/>
    <property type="match status" value="1"/>
</dbReference>
<dbReference type="SUPFAM" id="SSF69593">
    <property type="entry name" value="Glycerol-3-phosphate (1)-acyltransferase"/>
    <property type="match status" value="1"/>
</dbReference>
<keyword evidence="3" id="KW-0808">Transferase</keyword>
<keyword evidence="15" id="KW-1185">Reference proteome</keyword>
<dbReference type="GO" id="GO:0007007">
    <property type="term" value="P:inner mitochondrial membrane organization"/>
    <property type="evidence" value="ECO:0007669"/>
    <property type="project" value="TreeGrafter"/>
</dbReference>
<dbReference type="Proteomes" id="UP000050795">
    <property type="component" value="Unassembled WGS sequence"/>
</dbReference>
<evidence type="ECO:0000256" key="7">
    <source>
        <dbReference type="ARBA" id="ARBA00023128"/>
    </source>
</evidence>
<reference evidence="15" key="1">
    <citation type="submission" date="2022-06" db="EMBL/GenBank/DDBJ databases">
        <authorList>
            <person name="Berger JAMES D."/>
            <person name="Berger JAMES D."/>
        </authorList>
    </citation>
    <scope>NUCLEOTIDE SEQUENCE [LARGE SCALE GENOMIC DNA]</scope>
</reference>
<evidence type="ECO:0000313" key="16">
    <source>
        <dbReference type="WBParaSite" id="TREG1_72060.1"/>
    </source>
</evidence>
<dbReference type="GO" id="GO:0035965">
    <property type="term" value="P:cardiolipin acyl-chain remodeling"/>
    <property type="evidence" value="ECO:0007669"/>
    <property type="project" value="TreeGrafter"/>
</dbReference>
<dbReference type="GO" id="GO:0005741">
    <property type="term" value="C:mitochondrial outer membrane"/>
    <property type="evidence" value="ECO:0007669"/>
    <property type="project" value="UniProtKB-SubCell"/>
</dbReference>
<sequence>MTVNDPDHCFVYISICGVSQLQASLNIYPNGSCLQAEQKLWDILYFTKDSPTSDVFLHGLISKIALFRHCLNVIGSERLFLAIDKRPTSHPLITVSNHHSCLDDFFLNGSLLPLKYFANVAVCRWCLTAVDICFTSWWHNQFFFWFKGVPVWRRVHDPLSGKITHFGGGVYQPSMDFCIDLLNSGQWIHVFPQGRIVQPHERNSEQNIRLRWGIGRLIAESKEDPIIIPIWHCGLDELNPSEVPNTSVTLRRIFGKSRRVTIGIGQPINVCDLRQQLRHNLRQYETSSEFRSSIHSTFTQVVQNQMYKLKEETEYEHRKFSSTS</sequence>
<dbReference type="GO" id="GO:0005743">
    <property type="term" value="C:mitochondrial inner membrane"/>
    <property type="evidence" value="ECO:0007669"/>
    <property type="project" value="UniProtKB-SubCell"/>
</dbReference>
<evidence type="ECO:0000256" key="9">
    <source>
        <dbReference type="ARBA" id="ARBA00023315"/>
    </source>
</evidence>
<evidence type="ECO:0000256" key="6">
    <source>
        <dbReference type="ARBA" id="ARBA00023098"/>
    </source>
</evidence>
<evidence type="ECO:0000256" key="11">
    <source>
        <dbReference type="ARBA" id="ARBA00047906"/>
    </source>
</evidence>
<evidence type="ECO:0000259" key="14">
    <source>
        <dbReference type="SMART" id="SM00563"/>
    </source>
</evidence>
<evidence type="ECO:0000256" key="13">
    <source>
        <dbReference type="RuleBase" id="RU365062"/>
    </source>
</evidence>
<evidence type="ECO:0000256" key="8">
    <source>
        <dbReference type="ARBA" id="ARBA00023136"/>
    </source>
</evidence>
<dbReference type="AlphaFoldDB" id="A0AA85K5R9"/>
<keyword evidence="9" id="KW-0012">Acyltransferase</keyword>
<comment type="catalytic activity">
    <reaction evidence="12">
        <text>1,2-di-(9Z-octadecenoyl)-sn-glycero-3-phosphocholine + 1-hexadecanoyl-sn-glycero-3-phosphocholine = 1-hexadecanoyl-2-(9Z-octadecenoyl)-sn-glycero-3-phosphocholine + 1-(9Z-octadecenoyl)-sn-glycero-3-phosphocholine</text>
        <dbReference type="Rhea" id="RHEA:43816"/>
        <dbReference type="ChEBI" id="CHEBI:28610"/>
        <dbReference type="ChEBI" id="CHEBI:72998"/>
        <dbReference type="ChEBI" id="CHEBI:73001"/>
        <dbReference type="ChEBI" id="CHEBI:74669"/>
    </reaction>
    <physiologicalReaction direction="left-to-right" evidence="12">
        <dbReference type="Rhea" id="RHEA:43817"/>
    </physiologicalReaction>
    <physiologicalReaction direction="right-to-left" evidence="12">
        <dbReference type="Rhea" id="RHEA:43818"/>
    </physiologicalReaction>
</comment>
<dbReference type="WBParaSite" id="TREG1_72060.1">
    <property type="protein sequence ID" value="TREG1_72060.1"/>
    <property type="gene ID" value="TREG1_72060"/>
</dbReference>
<dbReference type="PANTHER" id="PTHR12497">
    <property type="entry name" value="TAZ PROTEIN TAFAZZIN"/>
    <property type="match status" value="1"/>
</dbReference>
<name>A0AA85K5R9_TRIRE</name>
<comment type="catalytic activity">
    <reaction evidence="11">
        <text>1'-[1,2-diacyl-sn-glycero-3-phospho],3'-[1-acyl-sn-glycero-3-phospho]-glycerol + a 1,2-diacyl-sn-glycero-3-phosphocholine = a cardiolipin + a 1-acyl-sn-glycero-3-phosphocholine</text>
        <dbReference type="Rhea" id="RHEA:33731"/>
        <dbReference type="ChEBI" id="CHEBI:57643"/>
        <dbReference type="ChEBI" id="CHEBI:58168"/>
        <dbReference type="ChEBI" id="CHEBI:62237"/>
        <dbReference type="ChEBI" id="CHEBI:64743"/>
    </reaction>
    <physiologicalReaction direction="left-to-right" evidence="11">
        <dbReference type="Rhea" id="RHEA:33732"/>
    </physiologicalReaction>
    <physiologicalReaction direction="right-to-left" evidence="11">
        <dbReference type="Rhea" id="RHEA:33733"/>
    </physiologicalReaction>
</comment>
<keyword evidence="5" id="KW-0999">Mitochondrion inner membrane</keyword>
<dbReference type="Pfam" id="PF01553">
    <property type="entry name" value="Acyltransferase"/>
    <property type="match status" value="1"/>
</dbReference>
<dbReference type="InterPro" id="IPR000872">
    <property type="entry name" value="Tafazzin"/>
</dbReference>
<evidence type="ECO:0000256" key="12">
    <source>
        <dbReference type="ARBA" id="ARBA00049543"/>
    </source>
</evidence>
<evidence type="ECO:0000256" key="10">
    <source>
        <dbReference type="ARBA" id="ARBA00024323"/>
    </source>
</evidence>
<keyword evidence="4" id="KW-1000">Mitochondrion outer membrane</keyword>
<dbReference type="InterPro" id="IPR002123">
    <property type="entry name" value="Plipid/glycerol_acylTrfase"/>
</dbReference>
<dbReference type="CDD" id="cd07989">
    <property type="entry name" value="LPLAT_AGPAT-like"/>
    <property type="match status" value="1"/>
</dbReference>
<reference evidence="16" key="2">
    <citation type="submission" date="2023-11" db="UniProtKB">
        <authorList>
            <consortium name="WormBaseParasite"/>
        </authorList>
    </citation>
    <scope>IDENTIFICATION</scope>
</reference>
<organism evidence="15 16">
    <name type="scientific">Trichobilharzia regenti</name>
    <name type="common">Nasal bird schistosome</name>
    <dbReference type="NCBI Taxonomy" id="157069"/>
    <lineage>
        <taxon>Eukaryota</taxon>
        <taxon>Metazoa</taxon>
        <taxon>Spiralia</taxon>
        <taxon>Lophotrochozoa</taxon>
        <taxon>Platyhelminthes</taxon>
        <taxon>Trematoda</taxon>
        <taxon>Digenea</taxon>
        <taxon>Strigeidida</taxon>
        <taxon>Schistosomatoidea</taxon>
        <taxon>Schistosomatidae</taxon>
        <taxon>Trichobilharzia</taxon>
    </lineage>
</organism>
<dbReference type="GO" id="GO:0047184">
    <property type="term" value="F:1-acylglycerophosphocholine O-acyltransferase activity"/>
    <property type="evidence" value="ECO:0007669"/>
    <property type="project" value="TreeGrafter"/>
</dbReference>
<evidence type="ECO:0000313" key="15">
    <source>
        <dbReference type="Proteomes" id="UP000050795"/>
    </source>
</evidence>